<dbReference type="InterPro" id="IPR011545">
    <property type="entry name" value="DEAD/DEAH_box_helicase_dom"/>
</dbReference>
<dbReference type="Pfam" id="PF00270">
    <property type="entry name" value="DEAD"/>
    <property type="match status" value="1"/>
</dbReference>
<proteinExistence type="predicted"/>
<gene>
    <name evidence="3" type="ORF">DN412_41105</name>
</gene>
<feature type="domain" description="DEAD/DEAH-box helicase" evidence="2">
    <location>
        <begin position="32"/>
        <end position="97"/>
    </location>
</feature>
<dbReference type="RefSeq" id="WP_115216759.1">
    <property type="nucleotide sequence ID" value="NZ_QKWJ01000148.1"/>
</dbReference>
<feature type="region of interest" description="Disordered" evidence="1">
    <location>
        <begin position="840"/>
        <end position="859"/>
    </location>
</feature>
<accession>A0A370MY87</accession>
<dbReference type="Proteomes" id="UP000255165">
    <property type="component" value="Unassembled WGS sequence"/>
</dbReference>
<dbReference type="SUPFAM" id="SSF52540">
    <property type="entry name" value="P-loop containing nucleoside triphosphate hydrolases"/>
    <property type="match status" value="1"/>
</dbReference>
<sequence>MTILNRPRFPEDSFETPLRQWLRSGAPVLKGVYAPTGSGKTRAASRLVVDAFHQDQVIPIYVAPLKRLIEEFIPEVTQTLQSLGLDIPIYRIYARSDFENDDTLLEEVVPFCTAAKQYFIADRELPFEETDDALVDDQGEPPSTRITPAMRLRRIEGAVFKYRRARDILKLIPSEDVVNEMKSAMSRIWSDLNYVCAAIVEHELLNEHAAGLFQHSKLRPMLLRLVPLNLFDQQPGIFVSTTSKFASKPTVYSVERNKLDIPKLVRGKADSFFGWAAARPERFLLLVDEEEESHQFIMKSLKKELTNKDVDLHRVIYSFFHHFDLSSFSAYAEHDSEAFARKLFDNSGEILRSLDKIQEAIVSNPDLDDQVAAMRGIPCCASFSPSWVRKLIEDFLSKHDVDNRFSRLEEKLRILETVKRFIQDTIKPWPDRNAVESDFDVYRRLENVFHDKKHILINTGCLGEFRTDMVYLFFNERLEIYEHEILEQIRVAPVLAHNNLELISAASLQENKDVQRQKNSFSLGEFLRFVMLITRVILRTRIQKPLGASLARISDHQWKVLSMYRNKIGGWRIPKDALPELTQEAPDEPLTAEAVFRRAKFALSIVEDSMHRQEYANDMRIMSIAATVLKRTPEDMLDEFLTQKRRRQPELPGNLAYVLSATGGMGGCWGGLLLPYLGAQLEEAGGRVIGPTDSEFQFMRAFREYRASKRQTAVKAFDREIYLERIEPGDHFHRVEHQFIHELVFEGSHIGRNPYKVDELKYLCALLWRLALGPERSAIAFTQTVGNFRLILDGLSRRGLGVEADERIEGLYTFDPAVFGGPPEPIRLILYTASFGQERRRLGDGESSPVADGEISEDDVDESRLQSLLDEREQKLLVVSSFRSGNRGLNLTPKCKPIRQQDGRHLPSSIKDFDILMLAMSPYYDGLYRVSHQELAHMERLQAMQQRLYLDGRLSDYHLRDLPAVLRDESDDVFYDEYLRKIGREMVQTIGRVERVEDRPARQLILINQELVRELAHFHQVEPDFHRRLSAGNYAVYEHVKEFVRRTRMFETEAEWADYAAREIVAGGDFLRASRRIYRGFRNNANRQAWARIRSPLMFRDPAAYLATLASDPEGLDQKVWQDFVSNLFIPNSLAERYVVKARQVISATPGLSELLGETLCALVEGAYGELAIYADLDHGKGRRFDAAERLVPRALRSCPEFAEVQRKLGLDFDTLYSEWVPRPQFFNDYVKGYFAELVMQEILARRAGIRQIDPLSHPGAAAIFERFDIFIEGRDVILALDLKNWNRRSDRMLGARTRMEAVPKVQIVAEALRMPLALRRKTISGAQRVGSLLGKRIIPIYINLCGERPHSDETLEGYPIHFYNLFVAVRDEANLLRYELNADLLSRLASVKREA</sequence>
<comment type="caution">
    <text evidence="3">The sequence shown here is derived from an EMBL/GenBank/DDBJ whole genome shotgun (WGS) entry which is preliminary data.</text>
</comment>
<keyword evidence="4" id="KW-1185">Reference proteome</keyword>
<organism evidence="3 4">
    <name type="scientific">Cupriavidus lacunae</name>
    <dbReference type="NCBI Taxonomy" id="2666307"/>
    <lineage>
        <taxon>Bacteria</taxon>
        <taxon>Pseudomonadati</taxon>
        <taxon>Pseudomonadota</taxon>
        <taxon>Betaproteobacteria</taxon>
        <taxon>Burkholderiales</taxon>
        <taxon>Burkholderiaceae</taxon>
        <taxon>Cupriavidus</taxon>
    </lineage>
</organism>
<evidence type="ECO:0000313" key="3">
    <source>
        <dbReference type="EMBL" id="RDJ98353.1"/>
    </source>
</evidence>
<dbReference type="GO" id="GO:0003676">
    <property type="term" value="F:nucleic acid binding"/>
    <property type="evidence" value="ECO:0007669"/>
    <property type="project" value="InterPro"/>
</dbReference>
<name>A0A370MY87_9BURK</name>
<dbReference type="GO" id="GO:0005524">
    <property type="term" value="F:ATP binding"/>
    <property type="evidence" value="ECO:0007669"/>
    <property type="project" value="InterPro"/>
</dbReference>
<evidence type="ECO:0000256" key="1">
    <source>
        <dbReference type="SAM" id="MobiDB-lite"/>
    </source>
</evidence>
<evidence type="ECO:0000259" key="2">
    <source>
        <dbReference type="Pfam" id="PF00270"/>
    </source>
</evidence>
<dbReference type="InterPro" id="IPR027417">
    <property type="entry name" value="P-loop_NTPase"/>
</dbReference>
<dbReference type="EMBL" id="QKWJ01000148">
    <property type="protein sequence ID" value="RDJ98353.1"/>
    <property type="molecule type" value="Genomic_DNA"/>
</dbReference>
<reference evidence="4" key="1">
    <citation type="submission" date="2018-06" db="EMBL/GenBank/DDBJ databases">
        <authorList>
            <person name="Feng T."/>
            <person name="Jeon C.O."/>
        </authorList>
    </citation>
    <scope>NUCLEOTIDE SEQUENCE [LARGE SCALE GENOMIC DNA]</scope>
    <source>
        <strain evidence="4">S23</strain>
    </source>
</reference>
<dbReference type="Gene3D" id="3.40.50.300">
    <property type="entry name" value="P-loop containing nucleotide triphosphate hydrolases"/>
    <property type="match status" value="1"/>
</dbReference>
<protein>
    <recommendedName>
        <fullName evidence="2">DEAD/DEAH-box helicase domain-containing protein</fullName>
    </recommendedName>
</protein>
<evidence type="ECO:0000313" key="4">
    <source>
        <dbReference type="Proteomes" id="UP000255165"/>
    </source>
</evidence>